<dbReference type="Proteomes" id="UP000253562">
    <property type="component" value="Unassembled WGS sequence"/>
</dbReference>
<reference evidence="7 8" key="1">
    <citation type="submission" date="2018-07" db="EMBL/GenBank/DDBJ databases">
        <title>Comparative genomes isolates from brazilian mangrove.</title>
        <authorList>
            <person name="De Araujo J.E."/>
            <person name="Taketani R.G."/>
            <person name="Silva M.C.P."/>
            <person name="Lourenco M.V."/>
            <person name="Oliveira V.M."/>
            <person name="Andreote F.D."/>
        </authorList>
    </citation>
    <scope>NUCLEOTIDE SEQUENCE [LARGE SCALE GENOMIC DNA]</scope>
    <source>
        <strain evidence="7 8">HEX PRIS-MGV</strain>
    </source>
</reference>
<evidence type="ECO:0000256" key="3">
    <source>
        <dbReference type="ARBA" id="ARBA00022989"/>
    </source>
</evidence>
<dbReference type="GO" id="GO:0005506">
    <property type="term" value="F:iron ion binding"/>
    <property type="evidence" value="ECO:0007669"/>
    <property type="project" value="InterPro"/>
</dbReference>
<dbReference type="GO" id="GO:0016020">
    <property type="term" value="C:membrane"/>
    <property type="evidence" value="ECO:0007669"/>
    <property type="project" value="UniProtKB-SubCell"/>
</dbReference>
<feature type="transmembrane region" description="Helical" evidence="5">
    <location>
        <begin position="78"/>
        <end position="102"/>
    </location>
</feature>
<feature type="transmembrane region" description="Helical" evidence="5">
    <location>
        <begin position="125"/>
        <end position="144"/>
    </location>
</feature>
<evidence type="ECO:0000256" key="5">
    <source>
        <dbReference type="SAM" id="Phobius"/>
    </source>
</evidence>
<dbReference type="PANTHER" id="PTHR11863">
    <property type="entry name" value="STEROL DESATURASE"/>
    <property type="match status" value="1"/>
</dbReference>
<dbReference type="Pfam" id="PF04116">
    <property type="entry name" value="FA_hydroxylase"/>
    <property type="match status" value="1"/>
</dbReference>
<evidence type="ECO:0000313" key="7">
    <source>
        <dbReference type="EMBL" id="RCS54032.1"/>
    </source>
</evidence>
<dbReference type="InterPro" id="IPR050307">
    <property type="entry name" value="Sterol_Desaturase_Related"/>
</dbReference>
<dbReference type="GO" id="GO:0016491">
    <property type="term" value="F:oxidoreductase activity"/>
    <property type="evidence" value="ECO:0007669"/>
    <property type="project" value="InterPro"/>
</dbReference>
<proteinExistence type="predicted"/>
<protein>
    <submittedName>
        <fullName evidence="7">Sterol desaturase</fullName>
    </submittedName>
</protein>
<name>A0A368KY13_9BACT</name>
<sequence>MEYGGNRMSEVTSPIQPEATTAAPRAKKGKRGLIVPFLQTILPWFAGIVAICGLVAAVDWVLDLQLMIVKRGPAIFGVVYVTNLIRYLLFAGGTFLAFYVVLRRTGWFAQIQKSLASWADIRREVTYSLASLAIFAMVGVLVYLGELAGVIHFYYDGIPTAQPFFWFSVVTMILVHDAWFYWTHRLLHTKYLYAKVHRIHHQSHNPTPWAAFAFHPVEAFVQAIILPIVGLFMPLHPIMIVIWMLYMTGMNVFGHLGFELFPRNFLRYWPFYWHNTGVHHNMHHRCVNYNFGLYFNYWDLLFKTNHPEYQAEFERVTSREDKAMTDTHDD</sequence>
<keyword evidence="2 5" id="KW-0812">Transmembrane</keyword>
<keyword evidence="3 5" id="KW-1133">Transmembrane helix</keyword>
<dbReference type="GO" id="GO:0008610">
    <property type="term" value="P:lipid biosynthetic process"/>
    <property type="evidence" value="ECO:0007669"/>
    <property type="project" value="InterPro"/>
</dbReference>
<evidence type="ECO:0000256" key="4">
    <source>
        <dbReference type="ARBA" id="ARBA00023136"/>
    </source>
</evidence>
<feature type="domain" description="Fatty acid hydroxylase" evidence="6">
    <location>
        <begin position="170"/>
        <end position="304"/>
    </location>
</feature>
<dbReference type="InterPro" id="IPR006694">
    <property type="entry name" value="Fatty_acid_hydroxylase"/>
</dbReference>
<evidence type="ECO:0000259" key="6">
    <source>
        <dbReference type="Pfam" id="PF04116"/>
    </source>
</evidence>
<evidence type="ECO:0000256" key="1">
    <source>
        <dbReference type="ARBA" id="ARBA00004370"/>
    </source>
</evidence>
<feature type="transmembrane region" description="Helical" evidence="5">
    <location>
        <begin position="33"/>
        <end position="58"/>
    </location>
</feature>
<dbReference type="EMBL" id="QPEX01000010">
    <property type="protein sequence ID" value="RCS54032.1"/>
    <property type="molecule type" value="Genomic_DNA"/>
</dbReference>
<evidence type="ECO:0000313" key="8">
    <source>
        <dbReference type="Proteomes" id="UP000253562"/>
    </source>
</evidence>
<feature type="transmembrane region" description="Helical" evidence="5">
    <location>
        <begin position="164"/>
        <end position="182"/>
    </location>
</feature>
<accession>A0A368KY13</accession>
<dbReference type="AlphaFoldDB" id="A0A368KY13"/>
<comment type="subcellular location">
    <subcellularLocation>
        <location evidence="1">Membrane</location>
    </subcellularLocation>
</comment>
<keyword evidence="4 5" id="KW-0472">Membrane</keyword>
<organism evidence="7 8">
    <name type="scientific">Bremerella cremea</name>
    <dbReference type="NCBI Taxonomy" id="1031537"/>
    <lineage>
        <taxon>Bacteria</taxon>
        <taxon>Pseudomonadati</taxon>
        <taxon>Planctomycetota</taxon>
        <taxon>Planctomycetia</taxon>
        <taxon>Pirellulales</taxon>
        <taxon>Pirellulaceae</taxon>
        <taxon>Bremerella</taxon>
    </lineage>
</organism>
<comment type="caution">
    <text evidence="7">The sequence shown here is derived from an EMBL/GenBank/DDBJ whole genome shotgun (WGS) entry which is preliminary data.</text>
</comment>
<gene>
    <name evidence="7" type="ORF">DTL42_02435</name>
</gene>
<evidence type="ECO:0000256" key="2">
    <source>
        <dbReference type="ARBA" id="ARBA00022692"/>
    </source>
</evidence>